<accession>A0ABV9YGK7</accession>
<dbReference type="RefSeq" id="WP_378035295.1">
    <property type="nucleotide sequence ID" value="NZ_JBHSIV010000005.1"/>
</dbReference>
<name>A0ABV9YGK7_9PSEU</name>
<keyword evidence="2" id="KW-1185">Reference proteome</keyword>
<gene>
    <name evidence="1" type="ORF">ACFPBZ_06980</name>
</gene>
<dbReference type="EMBL" id="JBHSIV010000005">
    <property type="protein sequence ID" value="MFC5061943.1"/>
    <property type="molecule type" value="Genomic_DNA"/>
</dbReference>
<comment type="caution">
    <text evidence="1">The sequence shown here is derived from an EMBL/GenBank/DDBJ whole genome shotgun (WGS) entry which is preliminary data.</text>
</comment>
<evidence type="ECO:0000313" key="1">
    <source>
        <dbReference type="EMBL" id="MFC5061943.1"/>
    </source>
</evidence>
<reference evidence="2" key="1">
    <citation type="journal article" date="2019" name="Int. J. Syst. Evol. Microbiol.">
        <title>The Global Catalogue of Microorganisms (GCM) 10K type strain sequencing project: providing services to taxonomists for standard genome sequencing and annotation.</title>
        <authorList>
            <consortium name="The Broad Institute Genomics Platform"/>
            <consortium name="The Broad Institute Genome Sequencing Center for Infectious Disease"/>
            <person name="Wu L."/>
            <person name="Ma J."/>
        </authorList>
    </citation>
    <scope>NUCLEOTIDE SEQUENCE [LARGE SCALE GENOMIC DNA]</scope>
    <source>
        <strain evidence="2">CGMCC 4.7093</strain>
    </source>
</reference>
<organism evidence="1 2">
    <name type="scientific">Actinomycetospora atypica</name>
    <dbReference type="NCBI Taxonomy" id="1290095"/>
    <lineage>
        <taxon>Bacteria</taxon>
        <taxon>Bacillati</taxon>
        <taxon>Actinomycetota</taxon>
        <taxon>Actinomycetes</taxon>
        <taxon>Pseudonocardiales</taxon>
        <taxon>Pseudonocardiaceae</taxon>
        <taxon>Actinomycetospora</taxon>
    </lineage>
</organism>
<proteinExistence type="predicted"/>
<evidence type="ECO:0000313" key="2">
    <source>
        <dbReference type="Proteomes" id="UP001595947"/>
    </source>
</evidence>
<protein>
    <recommendedName>
        <fullName evidence="3">PE domain-containing protein</fullName>
    </recommendedName>
</protein>
<sequence>MSAPGFDVDVARVEGIAAGLDAAATPLSGAAGAAPDVPQAGPVTGEVIAYVAALARAVSGLIEGTATTADAVRSAASSYRGADASAILGS</sequence>
<evidence type="ECO:0008006" key="3">
    <source>
        <dbReference type="Google" id="ProtNLM"/>
    </source>
</evidence>
<dbReference type="Proteomes" id="UP001595947">
    <property type="component" value="Unassembled WGS sequence"/>
</dbReference>